<sequence length="340" mass="38072">MAQEQARLAFDEISETLHTRGYHKDKISTEGLGRKQCEVLTHVLRALLAERDEEAAVRERLLTQNRALENSVDRSQKFVKQSKEKNTALVTKLSGLETQLQQANAALANEQATHRATREQLNKARSQSKQVRLAAIQHRAATDRRSERVRERMAAMSMANTKSLVPDIRIASPAFATQASTAEDEMADAQLGEAEKRNASLLEFAHALKQLVLDSLHSMQAADARLQKIIEVEMPDGQALRRSHDVRTKELRYVMPAIFPPLHPLVTDDTEETHPARKALWTLTRSLQEHVAQLSQWTAANHVWKEYTPWIDPPSPSPSTSPSTSTSASKSTKRARISAS</sequence>
<name>A0A2N1JCK0_9BASI</name>
<protein>
    <submittedName>
        <fullName evidence="5">Uncharacterized protein</fullName>
    </submittedName>
</protein>
<dbReference type="InterPro" id="IPR021622">
    <property type="entry name" value="Afadin/alpha-actinin-bd"/>
</dbReference>
<dbReference type="STRING" id="2020962.A0A2N1JCK0"/>
<proteinExistence type="inferred from homology"/>
<keyword evidence="6" id="KW-1185">Reference proteome</keyword>
<gene>
    <name evidence="5" type="ORF">MVES_001853</name>
</gene>
<evidence type="ECO:0000256" key="2">
    <source>
        <dbReference type="ARBA" id="ARBA00023054"/>
    </source>
</evidence>
<evidence type="ECO:0000313" key="6">
    <source>
        <dbReference type="Proteomes" id="UP000232875"/>
    </source>
</evidence>
<comment type="similarity">
    <text evidence="1">Belongs to the ADIP family.</text>
</comment>
<keyword evidence="2 3" id="KW-0175">Coiled coil</keyword>
<evidence type="ECO:0000256" key="3">
    <source>
        <dbReference type="SAM" id="Coils"/>
    </source>
</evidence>
<feature type="region of interest" description="Disordered" evidence="4">
    <location>
        <begin position="309"/>
        <end position="340"/>
    </location>
</feature>
<organism evidence="5 6">
    <name type="scientific">Malassezia vespertilionis</name>
    <dbReference type="NCBI Taxonomy" id="2020962"/>
    <lineage>
        <taxon>Eukaryota</taxon>
        <taxon>Fungi</taxon>
        <taxon>Dikarya</taxon>
        <taxon>Basidiomycota</taxon>
        <taxon>Ustilaginomycotina</taxon>
        <taxon>Malasseziomycetes</taxon>
        <taxon>Malasseziales</taxon>
        <taxon>Malasseziaceae</taxon>
        <taxon>Malassezia</taxon>
    </lineage>
</organism>
<evidence type="ECO:0000256" key="4">
    <source>
        <dbReference type="SAM" id="MobiDB-lite"/>
    </source>
</evidence>
<evidence type="ECO:0000256" key="1">
    <source>
        <dbReference type="ARBA" id="ARBA00009291"/>
    </source>
</evidence>
<feature type="compositionally biased region" description="Basic residues" evidence="4">
    <location>
        <begin position="331"/>
        <end position="340"/>
    </location>
</feature>
<reference evidence="5 6" key="1">
    <citation type="submission" date="2017-10" db="EMBL/GenBank/DDBJ databases">
        <title>A novel species of cold-tolerant Malassezia isolated from bats.</title>
        <authorList>
            <person name="Lorch J.M."/>
            <person name="Palmer J.M."/>
            <person name="Vanderwolf K.J."/>
            <person name="Schmidt K.Z."/>
            <person name="Verant M.L."/>
            <person name="Weller T.J."/>
            <person name="Blehert D.S."/>
        </authorList>
    </citation>
    <scope>NUCLEOTIDE SEQUENCE [LARGE SCALE GENOMIC DNA]</scope>
    <source>
        <strain evidence="5 6">NWHC:44797-103</strain>
    </source>
</reference>
<dbReference type="Proteomes" id="UP000232875">
    <property type="component" value="Unassembled WGS sequence"/>
</dbReference>
<feature type="compositionally biased region" description="Low complexity" evidence="4">
    <location>
        <begin position="320"/>
        <end position="330"/>
    </location>
</feature>
<dbReference type="AlphaFoldDB" id="A0A2N1JCK0"/>
<dbReference type="Pfam" id="PF11559">
    <property type="entry name" value="ADIP"/>
    <property type="match status" value="1"/>
</dbReference>
<dbReference type="EMBL" id="KZ454989">
    <property type="protein sequence ID" value="PKI84269.1"/>
    <property type="molecule type" value="Genomic_DNA"/>
</dbReference>
<evidence type="ECO:0000313" key="5">
    <source>
        <dbReference type="EMBL" id="PKI84269.1"/>
    </source>
</evidence>
<dbReference type="OrthoDB" id="3361294at2759"/>
<accession>A0A2N1JCK0</accession>
<feature type="coiled-coil region" evidence="3">
    <location>
        <begin position="93"/>
        <end position="127"/>
    </location>
</feature>